<reference evidence="2" key="1">
    <citation type="submission" date="2021-02" db="EMBL/GenBank/DDBJ databases">
        <authorList>
            <person name="Nowell W R."/>
        </authorList>
    </citation>
    <scope>NUCLEOTIDE SEQUENCE</scope>
</reference>
<feature type="region of interest" description="Disordered" evidence="1">
    <location>
        <begin position="314"/>
        <end position="343"/>
    </location>
</feature>
<evidence type="ECO:0000256" key="1">
    <source>
        <dbReference type="SAM" id="MobiDB-lite"/>
    </source>
</evidence>
<evidence type="ECO:0000313" key="3">
    <source>
        <dbReference type="Proteomes" id="UP000663866"/>
    </source>
</evidence>
<proteinExistence type="predicted"/>
<dbReference type="EMBL" id="CAJOBG010000272">
    <property type="protein sequence ID" value="CAF3789499.1"/>
    <property type="molecule type" value="Genomic_DNA"/>
</dbReference>
<sequence length="478" mass="54718">MLSRPYCPYQALPTELYDCLYRCFESYPRQSIYTEQHQNLSPQPSLPPIYQSEVIQGLLQYKIPIESTTTTVPMENSQQNTLEYLHIDQPTNITYSAQVINIPVIDREIEEVQYTSQRTTPDLSFINEQPAETITYTHENTPYQPPVSELYDWNQTNQQLPGSLKTTGTVEHTIEANSTQVPILKQSNTIENLSQQQSTFYEENRPSFLHETIANELQLPTPITEEIHQQQENIETFPLTHDCSRLFNHSDLYHLSQTVILKEQQQQNIQISKINYVDASTQTKSLEQPVQLYVQQSICQQLLSTFNEIPYRTQETSTNTPTDHREAQCPSRIPTENIPSTSHTIPRINENARLCLVHCPESIQDVYLPPPLLHRTPPNPQSLCAVCCCVSGKSLIKKIVYKQIEDNQYESQSYIDYGSVIDQLATHVSVRYGNNIIEETGGASVCAGDNEQLHILDFPVYISGEEHINSIEPLVPRY</sequence>
<name>A0A819AL65_9BILA</name>
<evidence type="ECO:0000313" key="2">
    <source>
        <dbReference type="EMBL" id="CAF3789499.1"/>
    </source>
</evidence>
<keyword evidence="3" id="KW-1185">Reference proteome</keyword>
<accession>A0A819AL65</accession>
<organism evidence="2 3">
    <name type="scientific">Rotaria magnacalcarata</name>
    <dbReference type="NCBI Taxonomy" id="392030"/>
    <lineage>
        <taxon>Eukaryota</taxon>
        <taxon>Metazoa</taxon>
        <taxon>Spiralia</taxon>
        <taxon>Gnathifera</taxon>
        <taxon>Rotifera</taxon>
        <taxon>Eurotatoria</taxon>
        <taxon>Bdelloidea</taxon>
        <taxon>Philodinida</taxon>
        <taxon>Philodinidae</taxon>
        <taxon>Rotaria</taxon>
    </lineage>
</organism>
<dbReference type="Proteomes" id="UP000663866">
    <property type="component" value="Unassembled WGS sequence"/>
</dbReference>
<comment type="caution">
    <text evidence="2">The sequence shown here is derived from an EMBL/GenBank/DDBJ whole genome shotgun (WGS) entry which is preliminary data.</text>
</comment>
<dbReference type="AlphaFoldDB" id="A0A819AL65"/>
<protein>
    <submittedName>
        <fullName evidence="2">Uncharacterized protein</fullName>
    </submittedName>
</protein>
<gene>
    <name evidence="2" type="ORF">OVN521_LOCUS3221</name>
</gene>